<name>A0A4S9CQA8_AURPU</name>
<dbReference type="Gene3D" id="3.10.20.90">
    <property type="entry name" value="Phosphatidylinositol 3-kinase Catalytic Subunit, Chain A, domain 1"/>
    <property type="match status" value="1"/>
</dbReference>
<gene>
    <name evidence="1" type="ORF">D6D13_05876</name>
</gene>
<dbReference type="AlphaFoldDB" id="A0A4S9CQA8"/>
<proteinExistence type="predicted"/>
<comment type="caution">
    <text evidence="1">The sequence shown here is derived from an EMBL/GenBank/DDBJ whole genome shotgun (WGS) entry which is preliminary data.</text>
</comment>
<organism evidence="1">
    <name type="scientific">Aureobasidium pullulans</name>
    <name type="common">Black yeast</name>
    <name type="synonym">Pullularia pullulans</name>
    <dbReference type="NCBI Taxonomy" id="5580"/>
    <lineage>
        <taxon>Eukaryota</taxon>
        <taxon>Fungi</taxon>
        <taxon>Dikarya</taxon>
        <taxon>Ascomycota</taxon>
        <taxon>Pezizomycotina</taxon>
        <taxon>Dothideomycetes</taxon>
        <taxon>Dothideomycetidae</taxon>
        <taxon>Dothideales</taxon>
        <taxon>Saccotheciaceae</taxon>
        <taxon>Aureobasidium</taxon>
    </lineage>
</organism>
<sequence>MANPADSWAVMSEQAADDGITHDSWSVSNEIHHGAKSLESESEAEPICRRRSASRPRLPFLGTYAISSVPHPHLFRPLSTTQSPRLEPFVPFEDTLLDGFDIEALDLNLFNSIDGSTNYQDDVFLDVITSIPESQIVESQSQPNVPDEAEVLVSEAPDELEIRSPRSAAHPSLTQHDISVDWTSIYKGYWGNNCLSALHPVFHKITDLISQVPVLEDAIVALAACNLSRSSPKPKSPGVAGNVSYQPHPEHWASSQQHYRSALTATQHMTEAVTQAEKLIIWEQNLPLADLPASLDGKVQYLFPEGLLVNPLQFSSHNAAMNYAYFISARLMQDAPIDLSGEHITDSDHWVFLLLRITAGIDRQTCLRDNTYTIGLSSLLLAALLHTCSLDIGIWIEDWLQGFQRNAQSPALEEGSFPLAQITTVVSVINQQRRLGRNVFAVSQAEDDGGGNGKVDSYDSQDIKVIAIAKSQVIVALEMSITSRHREEVARAISEHIMSLKEDEEYLEKASPDTDTVVADDSTAGTLTPTSTIAAENDEATCSIVIKVHRFPTSSSELHVKINRWGTFEKLLRHCQVPDQFPRRLELTHEGRKIDIFESDTPASLNLQDGAELACFNNSYHEVHDLTYFSPAHQRTRITPTIKIRVEVMQNSVTIKDTRHVKLYPDIPFKHLINLVQESETSIRRLEEKDTGRDIFASDTAGSLGLQDGAVILCREGWYGHALLDMTV</sequence>
<reference evidence="1" key="1">
    <citation type="submission" date="2018-10" db="EMBL/GenBank/DDBJ databases">
        <title>Fifty Aureobasidium pullulans genomes reveal a recombining polyextremotolerant generalist.</title>
        <authorList>
            <person name="Gostincar C."/>
            <person name="Turk M."/>
            <person name="Zajc J."/>
            <person name="Gunde-Cimerman N."/>
        </authorList>
    </citation>
    <scope>NUCLEOTIDE SEQUENCE [LARGE SCALE GENOMIC DNA]</scope>
    <source>
        <strain evidence="1">EXF-10085</strain>
    </source>
</reference>
<evidence type="ECO:0000313" key="1">
    <source>
        <dbReference type="EMBL" id="THX09632.1"/>
    </source>
</evidence>
<dbReference type="CDD" id="cd01763">
    <property type="entry name" value="Ubl_SUMO_like"/>
    <property type="match status" value="1"/>
</dbReference>
<accession>A0A4S9CQA8</accession>
<protein>
    <submittedName>
        <fullName evidence="1">Uncharacterized protein</fullName>
    </submittedName>
</protein>
<dbReference type="EMBL" id="QZAS01000019">
    <property type="protein sequence ID" value="THX09632.1"/>
    <property type="molecule type" value="Genomic_DNA"/>
</dbReference>